<dbReference type="PROSITE" id="PS50830">
    <property type="entry name" value="TNASE_3"/>
    <property type="match status" value="1"/>
</dbReference>
<dbReference type="GO" id="GO:0016787">
    <property type="term" value="F:hydrolase activity"/>
    <property type="evidence" value="ECO:0007669"/>
    <property type="project" value="UniProtKB-KW"/>
</dbReference>
<evidence type="ECO:0000256" key="2">
    <source>
        <dbReference type="ARBA" id="ARBA00022759"/>
    </source>
</evidence>
<name>A0A1F5G2C2_9BACT</name>
<evidence type="ECO:0000256" key="1">
    <source>
        <dbReference type="ARBA" id="ARBA00022722"/>
    </source>
</evidence>
<comment type="caution">
    <text evidence="5">The sequence shown here is derived from an EMBL/GenBank/DDBJ whole genome shotgun (WGS) entry which is preliminary data.</text>
</comment>
<feature type="domain" description="TNase-like" evidence="4">
    <location>
        <begin position="66"/>
        <end position="211"/>
    </location>
</feature>
<dbReference type="Proteomes" id="UP000177069">
    <property type="component" value="Unassembled WGS sequence"/>
</dbReference>
<protein>
    <recommendedName>
        <fullName evidence="4">TNase-like domain-containing protein</fullName>
    </recommendedName>
</protein>
<keyword evidence="3" id="KW-0378">Hydrolase</keyword>
<keyword evidence="1" id="KW-0540">Nuclease</keyword>
<dbReference type="InterPro" id="IPR016071">
    <property type="entry name" value="Staphylococal_nuclease_OB-fold"/>
</dbReference>
<proteinExistence type="predicted"/>
<keyword evidence="2" id="KW-0255">Endonuclease</keyword>
<dbReference type="EMBL" id="MFBA01000006">
    <property type="protein sequence ID" value="OGD86032.1"/>
    <property type="molecule type" value="Genomic_DNA"/>
</dbReference>
<sequence>MNKNKILFILMGILILLTGLTLSFFLSSKPENIPINQSKQSLENQVSGTATVDQQPDLRNPLITKDRETAKVVRVIDGDTIEISATDGPASGGENGQKIRYIGIDTPETVDPRKAVQCFGQEAAAKNRELVEGKTVSLEKDVSETDKYGRLLRYVYFDPSTSSGQVIFVNELLVKEGFAHASSYPPDVKYQDQFQKAEQEARVNNLGLWGQCLGKISGRSSEPSSSQSSPTSGCLIKGNISSSGEKIYHMPGQKYYDKTVIDTSRGEKWFCTEQDAQSAGWRKSKI</sequence>
<dbReference type="AlphaFoldDB" id="A0A1F5G2C2"/>
<accession>A0A1F5G2C2</accession>
<dbReference type="GO" id="GO:0004519">
    <property type="term" value="F:endonuclease activity"/>
    <property type="evidence" value="ECO:0007669"/>
    <property type="project" value="UniProtKB-KW"/>
</dbReference>
<dbReference type="Gene3D" id="2.40.50.90">
    <property type="match status" value="1"/>
</dbReference>
<dbReference type="PANTHER" id="PTHR12302">
    <property type="entry name" value="EBNA2 BINDING PROTEIN P100"/>
    <property type="match status" value="1"/>
</dbReference>
<evidence type="ECO:0000313" key="6">
    <source>
        <dbReference type="Proteomes" id="UP000177069"/>
    </source>
</evidence>
<dbReference type="SUPFAM" id="SSF50199">
    <property type="entry name" value="Staphylococcal nuclease"/>
    <property type="match status" value="1"/>
</dbReference>
<evidence type="ECO:0000259" key="4">
    <source>
        <dbReference type="PROSITE" id="PS50830"/>
    </source>
</evidence>
<dbReference type="InterPro" id="IPR035437">
    <property type="entry name" value="SNase_OB-fold_sf"/>
</dbReference>
<dbReference type="PANTHER" id="PTHR12302:SF3">
    <property type="entry name" value="SERINE_THREONINE-PROTEIN KINASE 31"/>
    <property type="match status" value="1"/>
</dbReference>
<organism evidence="5 6">
    <name type="scientific">Candidatus Curtissbacteria bacterium RIFCSPHIGHO2_01_FULL_41_13</name>
    <dbReference type="NCBI Taxonomy" id="1797745"/>
    <lineage>
        <taxon>Bacteria</taxon>
        <taxon>Candidatus Curtissiibacteriota</taxon>
    </lineage>
</organism>
<evidence type="ECO:0000313" key="5">
    <source>
        <dbReference type="EMBL" id="OGD86032.1"/>
    </source>
</evidence>
<evidence type="ECO:0000256" key="3">
    <source>
        <dbReference type="ARBA" id="ARBA00022801"/>
    </source>
</evidence>
<gene>
    <name evidence="5" type="ORF">A2696_04085</name>
</gene>
<dbReference type="SMART" id="SM00318">
    <property type="entry name" value="SNc"/>
    <property type="match status" value="1"/>
</dbReference>
<dbReference type="Pfam" id="PF00565">
    <property type="entry name" value="SNase"/>
    <property type="match status" value="1"/>
</dbReference>
<reference evidence="5 6" key="1">
    <citation type="journal article" date="2016" name="Nat. Commun.">
        <title>Thousands of microbial genomes shed light on interconnected biogeochemical processes in an aquifer system.</title>
        <authorList>
            <person name="Anantharaman K."/>
            <person name="Brown C.T."/>
            <person name="Hug L.A."/>
            <person name="Sharon I."/>
            <person name="Castelle C.J."/>
            <person name="Probst A.J."/>
            <person name="Thomas B.C."/>
            <person name="Singh A."/>
            <person name="Wilkins M.J."/>
            <person name="Karaoz U."/>
            <person name="Brodie E.L."/>
            <person name="Williams K.H."/>
            <person name="Hubbard S.S."/>
            <person name="Banfield J.F."/>
        </authorList>
    </citation>
    <scope>NUCLEOTIDE SEQUENCE [LARGE SCALE GENOMIC DNA]</scope>
</reference>